<keyword evidence="3" id="KW-1185">Reference proteome</keyword>
<evidence type="ECO:0000313" key="2">
    <source>
        <dbReference type="EMBL" id="KAL0014855.1"/>
    </source>
</evidence>
<feature type="transmembrane region" description="Helical" evidence="1">
    <location>
        <begin position="104"/>
        <end position="127"/>
    </location>
</feature>
<accession>A0AAW2DZT5</accession>
<evidence type="ECO:0000256" key="1">
    <source>
        <dbReference type="SAM" id="Phobius"/>
    </source>
</evidence>
<name>A0AAW2DZT5_9ROSI</name>
<proteinExistence type="predicted"/>
<feature type="transmembrane region" description="Helical" evidence="1">
    <location>
        <begin position="69"/>
        <end position="92"/>
    </location>
</feature>
<dbReference type="AlphaFoldDB" id="A0AAW2DZT5"/>
<keyword evidence="1" id="KW-1133">Transmembrane helix</keyword>
<keyword evidence="1" id="KW-0472">Membrane</keyword>
<dbReference type="Proteomes" id="UP001459277">
    <property type="component" value="Unassembled WGS sequence"/>
</dbReference>
<comment type="caution">
    <text evidence="2">The sequence shown here is derived from an EMBL/GenBank/DDBJ whole genome shotgun (WGS) entry which is preliminary data.</text>
</comment>
<evidence type="ECO:0000313" key="3">
    <source>
        <dbReference type="Proteomes" id="UP001459277"/>
    </source>
</evidence>
<organism evidence="2 3">
    <name type="scientific">Lithocarpus litseifolius</name>
    <dbReference type="NCBI Taxonomy" id="425828"/>
    <lineage>
        <taxon>Eukaryota</taxon>
        <taxon>Viridiplantae</taxon>
        <taxon>Streptophyta</taxon>
        <taxon>Embryophyta</taxon>
        <taxon>Tracheophyta</taxon>
        <taxon>Spermatophyta</taxon>
        <taxon>Magnoliopsida</taxon>
        <taxon>eudicotyledons</taxon>
        <taxon>Gunneridae</taxon>
        <taxon>Pentapetalae</taxon>
        <taxon>rosids</taxon>
        <taxon>fabids</taxon>
        <taxon>Fagales</taxon>
        <taxon>Fagaceae</taxon>
        <taxon>Lithocarpus</taxon>
    </lineage>
</organism>
<sequence>MPPWWWLKLSPLPPWYSRIHHTIPSSESILILAGYFGGDVLEWVVLLLLVVVGRWGFRLWVWVEIKSWVWVEIGLCLCLWSGSVKAFVFVVRIGDDVFVYGRDWAVFVLVVGIRLSLVVGLCLWFVFMVEICEFEHNTELGILSAGNIDRCHKDTLPSLVLSSSFNRGKLGILSAGNIDRCRKDTLPSLVL</sequence>
<protein>
    <recommendedName>
        <fullName evidence="4">Transmembrane protein</fullName>
    </recommendedName>
</protein>
<feature type="transmembrane region" description="Helical" evidence="1">
    <location>
        <begin position="40"/>
        <end position="57"/>
    </location>
</feature>
<keyword evidence="1" id="KW-0812">Transmembrane</keyword>
<reference evidence="2 3" key="1">
    <citation type="submission" date="2024-01" db="EMBL/GenBank/DDBJ databases">
        <title>A telomere-to-telomere, gap-free genome of sweet tea (Lithocarpus litseifolius).</title>
        <authorList>
            <person name="Zhou J."/>
        </authorList>
    </citation>
    <scope>NUCLEOTIDE SEQUENCE [LARGE SCALE GENOMIC DNA]</scope>
    <source>
        <strain evidence="2">Zhou-2022a</strain>
        <tissue evidence="2">Leaf</tissue>
    </source>
</reference>
<gene>
    <name evidence="2" type="ORF">SO802_001924</name>
</gene>
<dbReference type="EMBL" id="JAZDWU010000001">
    <property type="protein sequence ID" value="KAL0014855.1"/>
    <property type="molecule type" value="Genomic_DNA"/>
</dbReference>
<evidence type="ECO:0008006" key="4">
    <source>
        <dbReference type="Google" id="ProtNLM"/>
    </source>
</evidence>